<sequence length="461" mass="51416">MDLTTMSSKRLDTFSAIERAGSILSILGSVFIITTFCSSRAFHKPIHRLIFYATFGNLMTNVATLMARTYVGDTISAGCQLQAFLIQMFMPADTFWALAMATNVYLTFYHKFDAQKLRRMEIPYLILCYGIPFIVAITLVFISSPQKGRMYGDATLWCWISAPWDIFRIAAFYAPVWIVILLTFFIYIRAGGQIYKKHRQLRNLDLSSSHYEPEPQPPSLPPFSSSKTTEVFVTSEAVDTNAIDLAPLGRRDAEAAPGPRVPNAAYSVTISSNRRTADADSYNDIVLPTQSNTSGQSAPVVQRPPPANRARRRAAYDANSAAWSYAKCAILFFTAMLVTWIPSSANRVYSVVHKGEVSVPLQYMSALVLPLQGFWNGLIYIVTAWKACQMLWRDTWHRSGSKRAPKELAGGIQGRNNSFAKMGSGRNRSKSSDKSAYESESMTELAVQSRPSSQENSKGRQ</sequence>
<dbReference type="PROSITE" id="PS50261">
    <property type="entry name" value="G_PROTEIN_RECEP_F2_4"/>
    <property type="match status" value="1"/>
</dbReference>
<dbReference type="GO" id="GO:0004930">
    <property type="term" value="F:G protein-coupled receptor activity"/>
    <property type="evidence" value="ECO:0007669"/>
    <property type="project" value="InterPro"/>
</dbReference>
<reference evidence="9" key="1">
    <citation type="submission" date="2023-06" db="EMBL/GenBank/DDBJ databases">
        <title>Genome-scale phylogeny and comparative genomics of the fungal order Sordariales.</title>
        <authorList>
            <consortium name="Lawrence Berkeley National Laboratory"/>
            <person name="Hensen N."/>
            <person name="Bonometti L."/>
            <person name="Westerberg I."/>
            <person name="Brannstrom I.O."/>
            <person name="Guillou S."/>
            <person name="Cros-Aarteil S."/>
            <person name="Calhoun S."/>
            <person name="Haridas S."/>
            <person name="Kuo A."/>
            <person name="Mondo S."/>
            <person name="Pangilinan J."/>
            <person name="Riley R."/>
            <person name="Labutti K."/>
            <person name="Andreopoulos B."/>
            <person name="Lipzen A."/>
            <person name="Chen C."/>
            <person name="Yanf M."/>
            <person name="Daum C."/>
            <person name="Ng V."/>
            <person name="Clum A."/>
            <person name="Steindorff A."/>
            <person name="Ohm R."/>
            <person name="Martin F."/>
            <person name="Silar P."/>
            <person name="Natvig D."/>
            <person name="Lalanne C."/>
            <person name="Gautier V."/>
            <person name="Ament-Velasquez S.L."/>
            <person name="Kruys A."/>
            <person name="Hutchinson M.I."/>
            <person name="Powell A.J."/>
            <person name="Barry K."/>
            <person name="Miller A.N."/>
            <person name="Grigoriev I.V."/>
            <person name="Debuchy R."/>
            <person name="Gladieux P."/>
            <person name="Thoren M.H."/>
            <person name="Johannesson H."/>
        </authorList>
    </citation>
    <scope>NUCLEOTIDE SEQUENCE</scope>
    <source>
        <strain evidence="9">8032-3</strain>
    </source>
</reference>
<feature type="compositionally biased region" description="Polar residues" evidence="5">
    <location>
        <begin position="449"/>
        <end position="461"/>
    </location>
</feature>
<feature type="domain" description="G-protein coupled receptors family 2 profile 2" evidence="7">
    <location>
        <begin position="14"/>
        <end position="188"/>
    </location>
</feature>
<feature type="transmembrane region" description="Helical" evidence="6">
    <location>
        <begin position="361"/>
        <end position="383"/>
    </location>
</feature>
<evidence type="ECO:0000256" key="5">
    <source>
        <dbReference type="SAM" id="MobiDB-lite"/>
    </source>
</evidence>
<accession>A0AAJ0FPU2</accession>
<dbReference type="Proteomes" id="UP001244011">
    <property type="component" value="Unassembled WGS sequence"/>
</dbReference>
<feature type="compositionally biased region" description="Polar residues" evidence="5">
    <location>
        <begin position="288"/>
        <end position="297"/>
    </location>
</feature>
<dbReference type="SUPFAM" id="SSF81321">
    <property type="entry name" value="Family A G protein-coupled receptor-like"/>
    <property type="match status" value="1"/>
</dbReference>
<evidence type="ECO:0000256" key="1">
    <source>
        <dbReference type="ARBA" id="ARBA00004141"/>
    </source>
</evidence>
<dbReference type="InterPro" id="IPR017981">
    <property type="entry name" value="GPCR_2-like_7TM"/>
</dbReference>
<name>A0AAJ0FPU2_9PEZI</name>
<feature type="transmembrane region" description="Helical" evidence="6">
    <location>
        <begin position="49"/>
        <end position="71"/>
    </location>
</feature>
<comment type="caution">
    <text evidence="9">The sequence shown here is derived from an EMBL/GenBank/DDBJ whole genome shotgun (WGS) entry which is preliminary data.</text>
</comment>
<dbReference type="PANTHER" id="PTHR23112">
    <property type="entry name" value="G PROTEIN-COUPLED RECEPTOR 157-RELATED"/>
    <property type="match status" value="1"/>
</dbReference>
<evidence type="ECO:0000313" key="10">
    <source>
        <dbReference type="Proteomes" id="UP001244011"/>
    </source>
</evidence>
<dbReference type="GO" id="GO:0007189">
    <property type="term" value="P:adenylate cyclase-activating G protein-coupled receptor signaling pathway"/>
    <property type="evidence" value="ECO:0007669"/>
    <property type="project" value="TreeGrafter"/>
</dbReference>
<dbReference type="PANTHER" id="PTHR23112:SF22">
    <property type="entry name" value="G-PROTEIN COUPLED RECEPTOR"/>
    <property type="match status" value="1"/>
</dbReference>
<feature type="region of interest" description="Disordered" evidence="5">
    <location>
        <begin position="401"/>
        <end position="461"/>
    </location>
</feature>
<evidence type="ECO:0000313" key="9">
    <source>
        <dbReference type="EMBL" id="KAK1770623.1"/>
    </source>
</evidence>
<feature type="transmembrane region" description="Helical" evidence="6">
    <location>
        <begin position="122"/>
        <end position="142"/>
    </location>
</feature>
<feature type="transmembrane region" description="Helical" evidence="6">
    <location>
        <begin position="321"/>
        <end position="341"/>
    </location>
</feature>
<gene>
    <name evidence="9" type="ORF">QBC33DRAFT_276169</name>
</gene>
<dbReference type="AlphaFoldDB" id="A0AAJ0FPU2"/>
<keyword evidence="2 6" id="KW-0812">Transmembrane</keyword>
<dbReference type="Pfam" id="PF00002">
    <property type="entry name" value="7tm_2"/>
    <property type="match status" value="1"/>
</dbReference>
<feature type="transmembrane region" description="Helical" evidence="6">
    <location>
        <begin position="166"/>
        <end position="188"/>
    </location>
</feature>
<dbReference type="GeneID" id="85306404"/>
<keyword evidence="3 6" id="KW-1133">Transmembrane helix</keyword>
<dbReference type="RefSeq" id="XP_060286836.1">
    <property type="nucleotide sequence ID" value="XM_060423217.1"/>
</dbReference>
<dbReference type="GO" id="GO:0007166">
    <property type="term" value="P:cell surface receptor signaling pathway"/>
    <property type="evidence" value="ECO:0007669"/>
    <property type="project" value="InterPro"/>
</dbReference>
<keyword evidence="4 6" id="KW-0472">Membrane</keyword>
<feature type="transmembrane region" description="Helical" evidence="6">
    <location>
        <begin position="83"/>
        <end position="110"/>
    </location>
</feature>
<protein>
    <recommendedName>
        <fullName evidence="11">G-protein coupled receptors family 2 profile 2 domain-containing protein</fullName>
    </recommendedName>
</protein>
<dbReference type="Gene3D" id="1.20.1070.10">
    <property type="entry name" value="Rhodopsin 7-helix transmembrane proteins"/>
    <property type="match status" value="1"/>
</dbReference>
<feature type="domain" description="G-protein coupled receptors family 1 profile" evidence="8">
    <location>
        <begin position="28"/>
        <end position="380"/>
    </location>
</feature>
<evidence type="ECO:0000256" key="3">
    <source>
        <dbReference type="ARBA" id="ARBA00022989"/>
    </source>
</evidence>
<feature type="transmembrane region" description="Helical" evidence="6">
    <location>
        <begin position="20"/>
        <end position="37"/>
    </location>
</feature>
<proteinExistence type="predicted"/>
<keyword evidence="10" id="KW-1185">Reference proteome</keyword>
<feature type="region of interest" description="Disordered" evidence="5">
    <location>
        <begin position="288"/>
        <end position="308"/>
    </location>
</feature>
<comment type="subcellular location">
    <subcellularLocation>
        <location evidence="1">Membrane</location>
        <topology evidence="1">Multi-pass membrane protein</topology>
    </subcellularLocation>
</comment>
<evidence type="ECO:0000256" key="4">
    <source>
        <dbReference type="ARBA" id="ARBA00023136"/>
    </source>
</evidence>
<dbReference type="InterPro" id="IPR017452">
    <property type="entry name" value="GPCR_Rhodpsn_7TM"/>
</dbReference>
<dbReference type="GO" id="GO:0005886">
    <property type="term" value="C:plasma membrane"/>
    <property type="evidence" value="ECO:0007669"/>
    <property type="project" value="TreeGrafter"/>
</dbReference>
<dbReference type="InterPro" id="IPR000832">
    <property type="entry name" value="GPCR_2_secretin-like"/>
</dbReference>
<evidence type="ECO:0008006" key="11">
    <source>
        <dbReference type="Google" id="ProtNLM"/>
    </source>
</evidence>
<evidence type="ECO:0000259" key="7">
    <source>
        <dbReference type="PROSITE" id="PS50261"/>
    </source>
</evidence>
<evidence type="ECO:0000256" key="6">
    <source>
        <dbReference type="SAM" id="Phobius"/>
    </source>
</evidence>
<evidence type="ECO:0000259" key="8">
    <source>
        <dbReference type="PROSITE" id="PS50262"/>
    </source>
</evidence>
<evidence type="ECO:0000256" key="2">
    <source>
        <dbReference type="ARBA" id="ARBA00022692"/>
    </source>
</evidence>
<dbReference type="PROSITE" id="PS50262">
    <property type="entry name" value="G_PROTEIN_RECEP_F1_2"/>
    <property type="match status" value="1"/>
</dbReference>
<organism evidence="9 10">
    <name type="scientific">Phialemonium atrogriseum</name>
    <dbReference type="NCBI Taxonomy" id="1093897"/>
    <lineage>
        <taxon>Eukaryota</taxon>
        <taxon>Fungi</taxon>
        <taxon>Dikarya</taxon>
        <taxon>Ascomycota</taxon>
        <taxon>Pezizomycotina</taxon>
        <taxon>Sordariomycetes</taxon>
        <taxon>Sordariomycetidae</taxon>
        <taxon>Cephalothecales</taxon>
        <taxon>Cephalothecaceae</taxon>
        <taxon>Phialemonium</taxon>
    </lineage>
</organism>
<dbReference type="EMBL" id="MU839000">
    <property type="protein sequence ID" value="KAK1770623.1"/>
    <property type="molecule type" value="Genomic_DNA"/>
</dbReference>